<keyword evidence="1" id="KW-0805">Transcription regulation</keyword>
<dbReference type="SMART" id="SM00530">
    <property type="entry name" value="HTH_XRE"/>
    <property type="match status" value="1"/>
</dbReference>
<name>A0A7C0WVJ6_9BACT</name>
<dbReference type="InterPro" id="IPR010982">
    <property type="entry name" value="Lambda_DNA-bd_dom_sf"/>
</dbReference>
<evidence type="ECO:0000256" key="3">
    <source>
        <dbReference type="ARBA" id="ARBA00023163"/>
    </source>
</evidence>
<reference evidence="5" key="1">
    <citation type="journal article" date="2020" name="mSystems">
        <title>Genome- and Community-Level Interaction Insights into Carbon Utilization and Element Cycling Functions of Hydrothermarchaeota in Hydrothermal Sediment.</title>
        <authorList>
            <person name="Zhou Z."/>
            <person name="Liu Y."/>
            <person name="Xu W."/>
            <person name="Pan J."/>
            <person name="Luo Z.H."/>
            <person name="Li M."/>
        </authorList>
    </citation>
    <scope>NUCLEOTIDE SEQUENCE [LARGE SCALE GENOMIC DNA]</scope>
    <source>
        <strain evidence="5">HyVt-19</strain>
    </source>
</reference>
<comment type="caution">
    <text evidence="5">The sequence shown here is derived from an EMBL/GenBank/DDBJ whole genome shotgun (WGS) entry which is preliminary data.</text>
</comment>
<dbReference type="PANTHER" id="PTHR40661">
    <property type="match status" value="1"/>
</dbReference>
<evidence type="ECO:0000256" key="1">
    <source>
        <dbReference type="ARBA" id="ARBA00023015"/>
    </source>
</evidence>
<dbReference type="PROSITE" id="PS50943">
    <property type="entry name" value="HTH_CROC1"/>
    <property type="match status" value="1"/>
</dbReference>
<dbReference type="EMBL" id="DQZW01000323">
    <property type="protein sequence ID" value="HDL90595.1"/>
    <property type="molecule type" value="Genomic_DNA"/>
</dbReference>
<proteinExistence type="predicted"/>
<accession>A0A7C0WVJ6</accession>
<evidence type="ECO:0000259" key="4">
    <source>
        <dbReference type="PROSITE" id="PS50943"/>
    </source>
</evidence>
<dbReference type="Proteomes" id="UP000886355">
    <property type="component" value="Unassembled WGS sequence"/>
</dbReference>
<dbReference type="Pfam" id="PF01381">
    <property type="entry name" value="HTH_3"/>
    <property type="match status" value="1"/>
</dbReference>
<keyword evidence="3" id="KW-0804">Transcription</keyword>
<keyword evidence="2" id="KW-0238">DNA-binding</keyword>
<evidence type="ECO:0000256" key="2">
    <source>
        <dbReference type="ARBA" id="ARBA00023125"/>
    </source>
</evidence>
<dbReference type="SUPFAM" id="SSF47413">
    <property type="entry name" value="lambda repressor-like DNA-binding domains"/>
    <property type="match status" value="1"/>
</dbReference>
<dbReference type="PANTHER" id="PTHR40661:SF3">
    <property type="entry name" value="FELS-1 PROPHAGE TRANSCRIPTIONAL REGULATOR"/>
    <property type="match status" value="1"/>
</dbReference>
<dbReference type="GO" id="GO:0003677">
    <property type="term" value="F:DNA binding"/>
    <property type="evidence" value="ECO:0007669"/>
    <property type="project" value="UniProtKB-KW"/>
</dbReference>
<gene>
    <name evidence="5" type="ORF">ENG14_06805</name>
</gene>
<dbReference type="Gene3D" id="1.10.260.40">
    <property type="entry name" value="lambda repressor-like DNA-binding domains"/>
    <property type="match status" value="1"/>
</dbReference>
<organism evidence="5">
    <name type="scientific">Thermodesulforhabdus norvegica</name>
    <dbReference type="NCBI Taxonomy" id="39841"/>
    <lineage>
        <taxon>Bacteria</taxon>
        <taxon>Pseudomonadati</taxon>
        <taxon>Thermodesulfobacteriota</taxon>
        <taxon>Syntrophobacteria</taxon>
        <taxon>Syntrophobacterales</taxon>
        <taxon>Thermodesulforhabdaceae</taxon>
        <taxon>Thermodesulforhabdus</taxon>
    </lineage>
</organism>
<feature type="domain" description="HTH cro/C1-type" evidence="4">
    <location>
        <begin position="7"/>
        <end position="61"/>
    </location>
</feature>
<protein>
    <submittedName>
        <fullName evidence="5">XRE family transcriptional regulator</fullName>
    </submittedName>
</protein>
<dbReference type="AlphaFoldDB" id="A0A7C0WVJ6"/>
<evidence type="ECO:0000313" key="5">
    <source>
        <dbReference type="EMBL" id="HDL90595.1"/>
    </source>
</evidence>
<dbReference type="CDD" id="cd00093">
    <property type="entry name" value="HTH_XRE"/>
    <property type="match status" value="1"/>
</dbReference>
<sequence>MTINKRIKTLVKRSGLTLQDFAAKVGISKTTLVSYQRGATSPPAKVLQRLCERFGVNPEWLLMGKGPMLEAELIEEPTPEDFVLIPLVNFEQAKDGSYLAIELPHRKCAFEKRWLKNLAVPTKW</sequence>
<dbReference type="InterPro" id="IPR001387">
    <property type="entry name" value="Cro/C1-type_HTH"/>
</dbReference>